<comment type="caution">
    <text evidence="1">The sequence shown here is derived from an EMBL/GenBank/DDBJ whole genome shotgun (WGS) entry which is preliminary data.</text>
</comment>
<accession>A0A9P5Q9H0</accession>
<dbReference type="OrthoDB" id="3021204at2759"/>
<reference evidence="1" key="1">
    <citation type="submission" date="2020-11" db="EMBL/GenBank/DDBJ databases">
        <authorList>
            <consortium name="DOE Joint Genome Institute"/>
            <person name="Ahrendt S."/>
            <person name="Riley R."/>
            <person name="Andreopoulos W."/>
            <person name="Labutti K."/>
            <person name="Pangilinan J."/>
            <person name="Ruiz-Duenas F.J."/>
            <person name="Barrasa J.M."/>
            <person name="Sanchez-Garcia M."/>
            <person name="Camarero S."/>
            <person name="Miyauchi S."/>
            <person name="Serrano A."/>
            <person name="Linde D."/>
            <person name="Babiker R."/>
            <person name="Drula E."/>
            <person name="Ayuso-Fernandez I."/>
            <person name="Pacheco R."/>
            <person name="Padilla G."/>
            <person name="Ferreira P."/>
            <person name="Barriuso J."/>
            <person name="Kellner H."/>
            <person name="Castanera R."/>
            <person name="Alfaro M."/>
            <person name="Ramirez L."/>
            <person name="Pisabarro A.G."/>
            <person name="Kuo A."/>
            <person name="Tritt A."/>
            <person name="Lipzen A."/>
            <person name="He G."/>
            <person name="Yan M."/>
            <person name="Ng V."/>
            <person name="Cullen D."/>
            <person name="Martin F."/>
            <person name="Rosso M.-N."/>
            <person name="Henrissat B."/>
            <person name="Hibbett D."/>
            <person name="Martinez A.T."/>
            <person name="Grigoriev I.V."/>
        </authorList>
    </citation>
    <scope>NUCLEOTIDE SEQUENCE</scope>
    <source>
        <strain evidence="1">AH 40177</strain>
    </source>
</reference>
<organism evidence="1 2">
    <name type="scientific">Rhodocollybia butyracea</name>
    <dbReference type="NCBI Taxonomy" id="206335"/>
    <lineage>
        <taxon>Eukaryota</taxon>
        <taxon>Fungi</taxon>
        <taxon>Dikarya</taxon>
        <taxon>Basidiomycota</taxon>
        <taxon>Agaricomycotina</taxon>
        <taxon>Agaricomycetes</taxon>
        <taxon>Agaricomycetidae</taxon>
        <taxon>Agaricales</taxon>
        <taxon>Marasmiineae</taxon>
        <taxon>Omphalotaceae</taxon>
        <taxon>Rhodocollybia</taxon>
    </lineage>
</organism>
<sequence length="282" mass="32774">MLPLIQSVNPDYIDRLEKDSLEAMLIWLKKIHPVPGGLIQVWEDFKYMTFIERTFNGILNGSPIIKMSSLFARHLLSQSPEALHFLRLLVLPSSGTSSISVIRLLLGVSWSDLRSTISYLRSIIGEDEELFTDLCNYTRELSFTGESFPWPSLSRDLARQSIHIGKDIHAGKLKDVISWHEIRFSCNWAIHVRLSPSCNELLHDIWSLHPSQLPECNAEEIYYVLKWLESFPDPPSEVITRWTQYLADIQVTDWRERDFDADKTEKTWKSHLSYLYSYSQVT</sequence>
<protein>
    <submittedName>
        <fullName evidence="1">Uncharacterized protein</fullName>
    </submittedName>
</protein>
<keyword evidence="2" id="KW-1185">Reference proteome</keyword>
<dbReference type="Proteomes" id="UP000772434">
    <property type="component" value="Unassembled WGS sequence"/>
</dbReference>
<gene>
    <name evidence="1" type="ORF">BDP27DRAFT_490228</name>
</gene>
<dbReference type="AlphaFoldDB" id="A0A9P5Q9H0"/>
<evidence type="ECO:0000313" key="2">
    <source>
        <dbReference type="Proteomes" id="UP000772434"/>
    </source>
</evidence>
<proteinExistence type="predicted"/>
<dbReference type="EMBL" id="JADNRY010000003">
    <property type="protein sequence ID" value="KAF9077801.1"/>
    <property type="molecule type" value="Genomic_DNA"/>
</dbReference>
<evidence type="ECO:0000313" key="1">
    <source>
        <dbReference type="EMBL" id="KAF9077801.1"/>
    </source>
</evidence>
<name>A0A9P5Q9H0_9AGAR</name>